<protein>
    <submittedName>
        <fullName evidence="2">Uncharacterized protein</fullName>
    </submittedName>
</protein>
<evidence type="ECO:0000256" key="1">
    <source>
        <dbReference type="SAM" id="Phobius"/>
    </source>
</evidence>
<keyword evidence="1" id="KW-0812">Transmembrane</keyword>
<comment type="caution">
    <text evidence="2">The sequence shown here is derived from an EMBL/GenBank/DDBJ whole genome shotgun (WGS) entry which is preliminary data.</text>
</comment>
<gene>
    <name evidence="2" type="ORF">LLUT_LOCUS11288</name>
</gene>
<keyword evidence="3" id="KW-1185">Reference proteome</keyword>
<reference evidence="2 3" key="1">
    <citation type="submission" date="2024-03" db="EMBL/GenBank/DDBJ databases">
        <authorList>
            <person name="Martinez-Hernandez J."/>
        </authorList>
    </citation>
    <scope>NUCLEOTIDE SEQUENCE [LARGE SCALE GENOMIC DNA]</scope>
</reference>
<dbReference type="AlphaFoldDB" id="A0AAV1WLS6"/>
<evidence type="ECO:0000313" key="3">
    <source>
        <dbReference type="Proteomes" id="UP001497480"/>
    </source>
</evidence>
<dbReference type="Proteomes" id="UP001497480">
    <property type="component" value="Unassembled WGS sequence"/>
</dbReference>
<dbReference type="EMBL" id="CAXHTB010000007">
    <property type="protein sequence ID" value="CAL0310228.1"/>
    <property type="molecule type" value="Genomic_DNA"/>
</dbReference>
<organism evidence="2 3">
    <name type="scientific">Lupinus luteus</name>
    <name type="common">European yellow lupine</name>
    <dbReference type="NCBI Taxonomy" id="3873"/>
    <lineage>
        <taxon>Eukaryota</taxon>
        <taxon>Viridiplantae</taxon>
        <taxon>Streptophyta</taxon>
        <taxon>Embryophyta</taxon>
        <taxon>Tracheophyta</taxon>
        <taxon>Spermatophyta</taxon>
        <taxon>Magnoliopsida</taxon>
        <taxon>eudicotyledons</taxon>
        <taxon>Gunneridae</taxon>
        <taxon>Pentapetalae</taxon>
        <taxon>rosids</taxon>
        <taxon>fabids</taxon>
        <taxon>Fabales</taxon>
        <taxon>Fabaceae</taxon>
        <taxon>Papilionoideae</taxon>
        <taxon>50 kb inversion clade</taxon>
        <taxon>genistoids sensu lato</taxon>
        <taxon>core genistoids</taxon>
        <taxon>Genisteae</taxon>
        <taxon>Lupinus</taxon>
    </lineage>
</organism>
<proteinExistence type="predicted"/>
<keyword evidence="1" id="KW-1133">Transmembrane helix</keyword>
<feature type="transmembrane region" description="Helical" evidence="1">
    <location>
        <begin position="37"/>
        <end position="61"/>
    </location>
</feature>
<accession>A0AAV1WLS6</accession>
<evidence type="ECO:0000313" key="2">
    <source>
        <dbReference type="EMBL" id="CAL0310228.1"/>
    </source>
</evidence>
<keyword evidence="1" id="KW-0472">Membrane</keyword>
<sequence>MIHRFISALSCHMTWLPTLEADEQVTRVILSGWLHILGLLGVPILVATGGLSFIFTTVLILKISARRLQNRT</sequence>
<name>A0AAV1WLS6_LUPLU</name>